<dbReference type="EMBL" id="VUMH01000006">
    <property type="protein sequence ID" value="MSS27832.1"/>
    <property type="molecule type" value="Genomic_DNA"/>
</dbReference>
<gene>
    <name evidence="3" type="ORF">FYJ44_07165</name>
</gene>
<dbReference type="PANTHER" id="PTHR30005:SF0">
    <property type="entry name" value="RETROGRADE REGULATION PROTEIN 2"/>
    <property type="match status" value="1"/>
</dbReference>
<keyword evidence="4" id="KW-1185">Reference proteome</keyword>
<proteinExistence type="predicted"/>
<dbReference type="SUPFAM" id="SSF109604">
    <property type="entry name" value="HD-domain/PDEase-like"/>
    <property type="match status" value="1"/>
</dbReference>
<accession>A0A6L5XKY0</accession>
<name>A0A6L5XKY0_9BACT</name>
<dbReference type="GO" id="GO:0016462">
    <property type="term" value="F:pyrophosphatase activity"/>
    <property type="evidence" value="ECO:0007669"/>
    <property type="project" value="TreeGrafter"/>
</dbReference>
<organism evidence="3 4">
    <name type="scientific">Desulfovibrio porci</name>
    <dbReference type="NCBI Taxonomy" id="2605782"/>
    <lineage>
        <taxon>Bacteria</taxon>
        <taxon>Pseudomonadati</taxon>
        <taxon>Thermodesulfobacteriota</taxon>
        <taxon>Desulfovibrionia</taxon>
        <taxon>Desulfovibrionales</taxon>
        <taxon>Desulfovibrionaceae</taxon>
        <taxon>Desulfovibrio</taxon>
    </lineage>
</organism>
<dbReference type="Pfam" id="PF21447">
    <property type="entry name" value="Ppx-GppA_III"/>
    <property type="match status" value="1"/>
</dbReference>
<evidence type="ECO:0000256" key="1">
    <source>
        <dbReference type="SAM" id="MobiDB-lite"/>
    </source>
</evidence>
<evidence type="ECO:0000313" key="3">
    <source>
        <dbReference type="EMBL" id="MSS27832.1"/>
    </source>
</evidence>
<feature type="compositionally biased region" description="Low complexity" evidence="1">
    <location>
        <begin position="10"/>
        <end position="30"/>
    </location>
</feature>
<evidence type="ECO:0000259" key="2">
    <source>
        <dbReference type="Pfam" id="PF21447"/>
    </source>
</evidence>
<reference evidence="3 4" key="1">
    <citation type="submission" date="2019-09" db="EMBL/GenBank/DDBJ databases">
        <title>In-depth cultivation of the pig gut microbiome towards novel bacterial diversity and tailored functional studies.</title>
        <authorList>
            <person name="Wylensek D."/>
            <person name="Hitch T.C.A."/>
            <person name="Clavel T."/>
        </authorList>
    </citation>
    <scope>NUCLEOTIDE SEQUENCE [LARGE SCALE GENOMIC DNA]</scope>
    <source>
        <strain evidence="3 4">PG-178-WT-4</strain>
    </source>
</reference>
<sequence length="254" mass="27875">MKKDNDADKTTAPAAKSAPAAPKKQPSRAKGAAAPETSVATPTTEAEKDGDAAGTPPPVPVEIAYEPSLPDDPVYTGALAHGRQVERLAAALFRELAPLHRLDGVWEARLCAAARLHDIGWVEGRKKHHKTSMRLIETDPALVPDEAERPLVALLARYHRRAWPSRRHRRFAALSKEDRKCVLRLAALLRLADALDYSRQGLVESLSARIGKKKVELCLRSKAPCLEEMRRTGVKGDLFEAEFGKKLCCSCLPQ</sequence>
<comment type="caution">
    <text evidence="3">The sequence shown here is derived from an EMBL/GenBank/DDBJ whole genome shotgun (WGS) entry which is preliminary data.</text>
</comment>
<dbReference type="InterPro" id="IPR050273">
    <property type="entry name" value="GppA/Ppx_hydrolase"/>
</dbReference>
<dbReference type="Gene3D" id="1.10.3210.10">
    <property type="entry name" value="Hypothetical protein af1432"/>
    <property type="match status" value="1"/>
</dbReference>
<dbReference type="InterPro" id="IPR048950">
    <property type="entry name" value="Ppx_GppA_C"/>
</dbReference>
<dbReference type="Proteomes" id="UP000477488">
    <property type="component" value="Unassembled WGS sequence"/>
</dbReference>
<feature type="domain" description="Ppx/GppA phosphatase C-terminal" evidence="2">
    <location>
        <begin position="79"/>
        <end position="229"/>
    </location>
</feature>
<protein>
    <submittedName>
        <fullName evidence="3">HD domain-containing protein</fullName>
    </submittedName>
</protein>
<feature type="region of interest" description="Disordered" evidence="1">
    <location>
        <begin position="1"/>
        <end position="67"/>
    </location>
</feature>
<dbReference type="PANTHER" id="PTHR30005">
    <property type="entry name" value="EXOPOLYPHOSPHATASE"/>
    <property type="match status" value="1"/>
</dbReference>
<dbReference type="RefSeq" id="WP_154510678.1">
    <property type="nucleotide sequence ID" value="NZ_VUMH01000006.1"/>
</dbReference>
<evidence type="ECO:0000313" key="4">
    <source>
        <dbReference type="Proteomes" id="UP000477488"/>
    </source>
</evidence>
<dbReference type="AlphaFoldDB" id="A0A6L5XKY0"/>